<evidence type="ECO:0000256" key="6">
    <source>
        <dbReference type="ARBA" id="ARBA00023157"/>
    </source>
</evidence>
<dbReference type="GO" id="GO:0005576">
    <property type="term" value="C:extracellular region"/>
    <property type="evidence" value="ECO:0007669"/>
    <property type="project" value="UniProtKB-SubCell"/>
</dbReference>
<dbReference type="FunFam" id="3.40.50.410:FF:000018">
    <property type="entry name" value="Matrilin 1"/>
    <property type="match status" value="1"/>
</dbReference>
<dbReference type="SMART" id="SM00327">
    <property type="entry name" value="VWA"/>
    <property type="match status" value="1"/>
</dbReference>
<dbReference type="InterPro" id="IPR002035">
    <property type="entry name" value="VWF_A"/>
</dbReference>
<feature type="transmembrane region" description="Helical" evidence="7">
    <location>
        <begin position="16"/>
        <end position="35"/>
    </location>
</feature>
<evidence type="ECO:0000313" key="10">
    <source>
        <dbReference type="Proteomes" id="UP000472263"/>
    </source>
</evidence>
<evidence type="ECO:0000256" key="2">
    <source>
        <dbReference type="ARBA" id="ARBA00022525"/>
    </source>
</evidence>
<dbReference type="Pfam" id="PF00092">
    <property type="entry name" value="VWA"/>
    <property type="match status" value="1"/>
</dbReference>
<dbReference type="Proteomes" id="UP000472263">
    <property type="component" value="Chromosome 24"/>
</dbReference>
<reference evidence="9" key="3">
    <citation type="submission" date="2025-09" db="UniProtKB">
        <authorList>
            <consortium name="Ensembl"/>
        </authorList>
    </citation>
    <scope>IDENTIFICATION</scope>
</reference>
<keyword evidence="3" id="KW-0245">EGF-like domain</keyword>
<accession>A0A667XZ91</accession>
<dbReference type="InterPro" id="IPR036465">
    <property type="entry name" value="vWFA_dom_sf"/>
</dbReference>
<dbReference type="GeneTree" id="ENSGT00940000157581"/>
<dbReference type="PROSITE" id="PS50234">
    <property type="entry name" value="VWFA"/>
    <property type="match status" value="1"/>
</dbReference>
<keyword evidence="2" id="KW-0964">Secreted</keyword>
<dbReference type="Ensembl" id="ENSMMDT00005021065.1">
    <property type="protein sequence ID" value="ENSMMDP00005020582.1"/>
    <property type="gene ID" value="ENSMMDG00005010123.1"/>
</dbReference>
<evidence type="ECO:0000313" key="9">
    <source>
        <dbReference type="Ensembl" id="ENSMMDP00005020582.1"/>
    </source>
</evidence>
<feature type="domain" description="VWFA" evidence="8">
    <location>
        <begin position="55"/>
        <end position="230"/>
    </location>
</feature>
<dbReference type="PANTHER" id="PTHR24020:SF12">
    <property type="entry name" value="MATRILIN-3"/>
    <property type="match status" value="1"/>
</dbReference>
<dbReference type="InParanoid" id="A0A667XZ91"/>
<organism evidence="9 10">
    <name type="scientific">Myripristis murdjan</name>
    <name type="common">pinecone soldierfish</name>
    <dbReference type="NCBI Taxonomy" id="586833"/>
    <lineage>
        <taxon>Eukaryota</taxon>
        <taxon>Metazoa</taxon>
        <taxon>Chordata</taxon>
        <taxon>Craniata</taxon>
        <taxon>Vertebrata</taxon>
        <taxon>Euteleostomi</taxon>
        <taxon>Actinopterygii</taxon>
        <taxon>Neopterygii</taxon>
        <taxon>Teleostei</taxon>
        <taxon>Neoteleostei</taxon>
        <taxon>Acanthomorphata</taxon>
        <taxon>Holocentriformes</taxon>
        <taxon>Holocentridae</taxon>
        <taxon>Myripristis</taxon>
    </lineage>
</organism>
<sequence length="267" mass="30305">MVLTLYRSRVSSPQCFVVVVVFFLFFVFFFFLETLKNRGKHSRDGYSQCRSRPLDLVFIIDSSRSVRPGEFEKVKIFLADMVDTLDVGPDATRVAMVNYASTVKIEFLLKDHLNQLDMKQAISRIEPLATGTMTGLAIKTAMNEAFTEQSGARPRSRNISKVAIIVTDGRPQDQVEEVSAAARASGIEIYAVGVDRADMRSLQLMASIPLDEHVFYVETYGVIEKLTSKFRETLFQWFEQLSFCCNCESQIMFLSCCLMFVLSCCFF</sequence>
<dbReference type="InterPro" id="IPR050525">
    <property type="entry name" value="ECM_Assembly_Org"/>
</dbReference>
<evidence type="ECO:0000256" key="4">
    <source>
        <dbReference type="ARBA" id="ARBA00022729"/>
    </source>
</evidence>
<keyword evidence="4" id="KW-0732">Signal</keyword>
<dbReference type="SUPFAM" id="SSF53300">
    <property type="entry name" value="vWA-like"/>
    <property type="match status" value="1"/>
</dbReference>
<reference evidence="9" key="2">
    <citation type="submission" date="2025-08" db="UniProtKB">
        <authorList>
            <consortium name="Ensembl"/>
        </authorList>
    </citation>
    <scope>IDENTIFICATION</scope>
</reference>
<keyword evidence="7" id="KW-1133">Transmembrane helix</keyword>
<gene>
    <name evidence="9" type="primary">MATN3</name>
</gene>
<evidence type="ECO:0000256" key="1">
    <source>
        <dbReference type="ARBA" id="ARBA00004613"/>
    </source>
</evidence>
<proteinExistence type="predicted"/>
<dbReference type="GO" id="GO:0031012">
    <property type="term" value="C:extracellular matrix"/>
    <property type="evidence" value="ECO:0007669"/>
    <property type="project" value="UniProtKB-ARBA"/>
</dbReference>
<evidence type="ECO:0000256" key="5">
    <source>
        <dbReference type="ARBA" id="ARBA00022737"/>
    </source>
</evidence>
<keyword evidence="5" id="KW-0677">Repeat</keyword>
<keyword evidence="10" id="KW-1185">Reference proteome</keyword>
<reference evidence="9" key="1">
    <citation type="submission" date="2019-06" db="EMBL/GenBank/DDBJ databases">
        <authorList>
            <consortium name="Wellcome Sanger Institute Data Sharing"/>
        </authorList>
    </citation>
    <scope>NUCLEOTIDE SEQUENCE [LARGE SCALE GENOMIC DNA]</scope>
</reference>
<keyword evidence="7" id="KW-0812">Transmembrane</keyword>
<evidence type="ECO:0000259" key="8">
    <source>
        <dbReference type="PROSITE" id="PS50234"/>
    </source>
</evidence>
<dbReference type="PANTHER" id="PTHR24020">
    <property type="entry name" value="COLLAGEN ALPHA"/>
    <property type="match status" value="1"/>
</dbReference>
<keyword evidence="6" id="KW-1015">Disulfide bond</keyword>
<dbReference type="PRINTS" id="PR00453">
    <property type="entry name" value="VWFADOMAIN"/>
</dbReference>
<protein>
    <submittedName>
        <fullName evidence="9">Matrilin 3a</fullName>
    </submittedName>
</protein>
<dbReference type="AlphaFoldDB" id="A0A667XZ91"/>
<comment type="subcellular location">
    <subcellularLocation>
        <location evidence="1">Secreted</location>
    </subcellularLocation>
</comment>
<dbReference type="Gene3D" id="3.40.50.410">
    <property type="entry name" value="von Willebrand factor, type A domain"/>
    <property type="match status" value="1"/>
</dbReference>
<name>A0A667XZ91_9TELE</name>
<evidence type="ECO:0000256" key="7">
    <source>
        <dbReference type="SAM" id="Phobius"/>
    </source>
</evidence>
<evidence type="ECO:0000256" key="3">
    <source>
        <dbReference type="ARBA" id="ARBA00022536"/>
    </source>
</evidence>
<keyword evidence="7" id="KW-0472">Membrane</keyword>